<proteinExistence type="predicted"/>
<reference evidence="2" key="1">
    <citation type="journal article" date="2021" name="Proc. Natl. Acad. Sci. U.S.A.">
        <title>A Catalog of Tens of Thousands of Viruses from Human Metagenomes Reveals Hidden Associations with Chronic Diseases.</title>
        <authorList>
            <person name="Tisza M.J."/>
            <person name="Buck C.B."/>
        </authorList>
    </citation>
    <scope>NUCLEOTIDE SEQUENCE</scope>
    <source>
        <strain evidence="2">CtVii20</strain>
    </source>
</reference>
<organism evidence="2">
    <name type="scientific">Siphoviridae sp. ctVii20</name>
    <dbReference type="NCBI Taxonomy" id="2825533"/>
    <lineage>
        <taxon>Viruses</taxon>
        <taxon>Duplodnaviria</taxon>
        <taxon>Heunggongvirae</taxon>
        <taxon>Uroviricota</taxon>
        <taxon>Caudoviricetes</taxon>
    </lineage>
</organism>
<sequence length="142" mass="15858">MKTLKGICFASCLALLLALPVASYASEKTYQVTETELGKLEDNLNQLQKVNEEQKKNSETLKTELAASQSKLKKAETESVRLSEQLTGLRKTATEQEALLEKANQSLAEYAKEEKKEKQRLRLQRDLGWGVAILAAAAYIKK</sequence>
<name>A0A8S5QCX5_9CAUD</name>
<protein>
    <submittedName>
        <fullName evidence="2">Peptidoglycan endopeptidase</fullName>
    </submittedName>
</protein>
<accession>A0A8S5QCX5</accession>
<evidence type="ECO:0000313" key="2">
    <source>
        <dbReference type="EMBL" id="DAE16802.1"/>
    </source>
</evidence>
<keyword evidence="1" id="KW-0175">Coiled coil</keyword>
<feature type="coiled-coil region" evidence="1">
    <location>
        <begin position="30"/>
        <end position="124"/>
    </location>
</feature>
<dbReference type="EMBL" id="BK015631">
    <property type="protein sequence ID" value="DAE16802.1"/>
    <property type="molecule type" value="Genomic_DNA"/>
</dbReference>
<evidence type="ECO:0000256" key="1">
    <source>
        <dbReference type="SAM" id="Coils"/>
    </source>
</evidence>